<dbReference type="Gene3D" id="2.30.30.700">
    <property type="entry name" value="SLA1 homology domain 1"/>
    <property type="match status" value="1"/>
</dbReference>
<evidence type="ECO:0000259" key="2">
    <source>
        <dbReference type="Pfam" id="PF13529"/>
    </source>
</evidence>
<organism evidence="3 4">
    <name type="scientific">Prosthecobacter fluviatilis</name>
    <dbReference type="NCBI Taxonomy" id="445931"/>
    <lineage>
        <taxon>Bacteria</taxon>
        <taxon>Pseudomonadati</taxon>
        <taxon>Verrucomicrobiota</taxon>
        <taxon>Verrucomicrobiia</taxon>
        <taxon>Verrucomicrobiales</taxon>
        <taxon>Verrucomicrobiaceae</taxon>
        <taxon>Prosthecobacter</taxon>
    </lineage>
</organism>
<protein>
    <submittedName>
        <fullName evidence="3">C39 family peptidase</fullName>
    </submittedName>
</protein>
<feature type="domain" description="Peptidase C39-like" evidence="2">
    <location>
        <begin position="296"/>
        <end position="453"/>
    </location>
</feature>
<sequence length="480" mass="52503">MNPTARTLLVLGLSLASAAAETSQLRTFTNTQGKAVQAKLVGVSGANVTLETANGQKFTFALASLSAADQQYVKTMGGKAGPNDKLEPASVNEAVGQPLFGDEPLWTSSAEEIAAKLKIPQESKTKNTSSYRSYTKEDYMMFGAHPYSVAMYGENDRVTGFSIVFANKGDLFSAKGSGEMHFDKDTPPEEAAKIVKKAMDKDLVAIADTLTQKLGAPKKERFGEKAGRMNMQRWDWRGHAILLAEAEGVYVGLQIVTTAFADAGGKVEETGDKVIRARVLANLEKRENGDVVVGDLPMVDQGPKGYCVPATAERAMRYLGIPADMYILANAGDSGFGGGTSVEKLLEGVAPQIRSKRRSFDAWKGEMKMKEIAKYIDKGVPLMWTLCSTSKFNETANQRTKERKGVTNWASWKDKVTKESANNALPKDKDTAHIVLIIGYNKDTNEIAFSDSWGERYKERWITLPEAEQVSHQNFYVVGF</sequence>
<dbReference type="InterPro" id="IPR039564">
    <property type="entry name" value="Peptidase_C39-like"/>
</dbReference>
<evidence type="ECO:0000313" key="3">
    <source>
        <dbReference type="EMBL" id="MFC5455023.1"/>
    </source>
</evidence>
<feature type="signal peptide" evidence="1">
    <location>
        <begin position="1"/>
        <end position="19"/>
    </location>
</feature>
<gene>
    <name evidence="3" type="ORF">ACFQDI_09175</name>
</gene>
<evidence type="ECO:0000313" key="4">
    <source>
        <dbReference type="Proteomes" id="UP001596052"/>
    </source>
</evidence>
<comment type="caution">
    <text evidence="3">The sequence shown here is derived from an EMBL/GenBank/DDBJ whole genome shotgun (WGS) entry which is preliminary data.</text>
</comment>
<proteinExistence type="predicted"/>
<keyword evidence="4" id="KW-1185">Reference proteome</keyword>
<feature type="chain" id="PRO_5045102824" evidence="1">
    <location>
        <begin position="20"/>
        <end position="480"/>
    </location>
</feature>
<evidence type="ECO:0000256" key="1">
    <source>
        <dbReference type="SAM" id="SignalP"/>
    </source>
</evidence>
<keyword evidence="1" id="KW-0732">Signal</keyword>
<dbReference type="Proteomes" id="UP001596052">
    <property type="component" value="Unassembled WGS sequence"/>
</dbReference>
<accession>A0ABW0KNG0</accession>
<name>A0ABW0KNG0_9BACT</name>
<dbReference type="RefSeq" id="WP_377165698.1">
    <property type="nucleotide sequence ID" value="NZ_JBHSMQ010000003.1"/>
</dbReference>
<dbReference type="EMBL" id="JBHSMQ010000003">
    <property type="protein sequence ID" value="MFC5455023.1"/>
    <property type="molecule type" value="Genomic_DNA"/>
</dbReference>
<dbReference type="Pfam" id="PF13529">
    <property type="entry name" value="Peptidase_C39_2"/>
    <property type="match status" value="1"/>
</dbReference>
<reference evidence="4" key="1">
    <citation type="journal article" date="2019" name="Int. J. Syst. Evol. Microbiol.">
        <title>The Global Catalogue of Microorganisms (GCM) 10K type strain sequencing project: providing services to taxonomists for standard genome sequencing and annotation.</title>
        <authorList>
            <consortium name="The Broad Institute Genomics Platform"/>
            <consortium name="The Broad Institute Genome Sequencing Center for Infectious Disease"/>
            <person name="Wu L."/>
            <person name="Ma J."/>
        </authorList>
    </citation>
    <scope>NUCLEOTIDE SEQUENCE [LARGE SCALE GENOMIC DNA]</scope>
    <source>
        <strain evidence="4">CGMCC 4.1469</strain>
    </source>
</reference>